<dbReference type="GeneID" id="40319395"/>
<gene>
    <name evidence="3" type="ORF">Tco025E_05784</name>
</gene>
<evidence type="ECO:0000256" key="2">
    <source>
        <dbReference type="SAM" id="Phobius"/>
    </source>
</evidence>
<feature type="transmembrane region" description="Helical" evidence="2">
    <location>
        <begin position="364"/>
        <end position="386"/>
    </location>
</feature>
<reference evidence="3 4" key="1">
    <citation type="journal article" date="2018" name="BMC Genomics">
        <title>Genomic comparison of Trypanosoma conorhini and Trypanosoma rangeli to Trypanosoma cruzi strains of high and low virulence.</title>
        <authorList>
            <person name="Bradwell K.R."/>
            <person name="Koparde V.N."/>
            <person name="Matveyev A.V."/>
            <person name="Serrano M.G."/>
            <person name="Alves J.M."/>
            <person name="Parikh H."/>
            <person name="Huang B."/>
            <person name="Lee V."/>
            <person name="Espinosa-Alvarez O."/>
            <person name="Ortiz P.A."/>
            <person name="Costa-Martins A.G."/>
            <person name="Teixeira M.M."/>
            <person name="Buck G.A."/>
        </authorList>
    </citation>
    <scope>NUCLEOTIDE SEQUENCE [LARGE SCALE GENOMIC DNA]</scope>
    <source>
        <strain evidence="3 4">025E</strain>
    </source>
</reference>
<keyword evidence="4" id="KW-1185">Reference proteome</keyword>
<evidence type="ECO:0000313" key="4">
    <source>
        <dbReference type="Proteomes" id="UP000284403"/>
    </source>
</evidence>
<feature type="transmembrane region" description="Helical" evidence="2">
    <location>
        <begin position="282"/>
        <end position="301"/>
    </location>
</feature>
<organism evidence="3 4">
    <name type="scientific">Trypanosoma conorhini</name>
    <dbReference type="NCBI Taxonomy" id="83891"/>
    <lineage>
        <taxon>Eukaryota</taxon>
        <taxon>Discoba</taxon>
        <taxon>Euglenozoa</taxon>
        <taxon>Kinetoplastea</taxon>
        <taxon>Metakinetoplastina</taxon>
        <taxon>Trypanosomatida</taxon>
        <taxon>Trypanosomatidae</taxon>
        <taxon>Trypanosoma</taxon>
    </lineage>
</organism>
<feature type="transmembrane region" description="Helical" evidence="2">
    <location>
        <begin position="477"/>
        <end position="499"/>
    </location>
</feature>
<keyword evidence="2" id="KW-0472">Membrane</keyword>
<dbReference type="OrthoDB" id="250672at2759"/>
<proteinExistence type="predicted"/>
<evidence type="ECO:0000256" key="1">
    <source>
        <dbReference type="SAM" id="MobiDB-lite"/>
    </source>
</evidence>
<feature type="transmembrane region" description="Helical" evidence="2">
    <location>
        <begin position="580"/>
        <end position="604"/>
    </location>
</feature>
<accession>A0A422PAH4</accession>
<feature type="transmembrane region" description="Helical" evidence="2">
    <location>
        <begin position="330"/>
        <end position="352"/>
    </location>
</feature>
<dbReference type="EMBL" id="MKKU01000353">
    <property type="protein sequence ID" value="RNF14703.1"/>
    <property type="molecule type" value="Genomic_DNA"/>
</dbReference>
<protein>
    <submittedName>
        <fullName evidence="3">Uncharacterized protein</fullName>
    </submittedName>
</protein>
<feature type="compositionally biased region" description="Low complexity" evidence="1">
    <location>
        <begin position="21"/>
        <end position="30"/>
    </location>
</feature>
<keyword evidence="2" id="KW-0812">Transmembrane</keyword>
<name>A0A422PAH4_9TRYP</name>
<dbReference type="Proteomes" id="UP000284403">
    <property type="component" value="Unassembled WGS sequence"/>
</dbReference>
<dbReference type="RefSeq" id="XP_029227242.1">
    <property type="nucleotide sequence ID" value="XM_029372675.1"/>
</dbReference>
<feature type="transmembrane region" description="Helical" evidence="2">
    <location>
        <begin position="441"/>
        <end position="465"/>
    </location>
</feature>
<feature type="transmembrane region" description="Helical" evidence="2">
    <location>
        <begin position="616"/>
        <end position="634"/>
    </location>
</feature>
<sequence>MPGEPWSTNFSEDQTPVTRDSPVAVNPAPNVASAGFSDDSLYGGPLLDGKPEGHGICLFPSGTICSGKFERGFLEGPAEVLLPSGALFTGNFTRSVANGSGACMQHGRLMRGTWCEGVVVEQTEEDLGCGSRAKLFTSIAGRLYAELRNLTTKTKAPDLHHPYHRCRIMEPIVHLCEQQSFERDPMVPSKEALDYFVLNPAVTKAVPPALLTAGTAATPGGSSSDTEGSFVGRTVRRQTKNVEVHMQDKPVNRNLLTMGASPYAVFACAGPAANEIFSFSRYVKYFLIFLVPFLSLPQLPFSPIRKARLEMEREFVVSGASLLREHDPPFLSLHFVTVAICCNITAVVIVAAKVTLGHVSGGHLSLAEVVVPCVFWVVQAMLFAAYNSYMRVAHALERLERRLTPHISAFAAGLVDNKAKVCIYTWDENGRALVKNKHYRYRWLACSIVVGLVMGFSAPCTRVGFGHPMFGTEKYDVAAAVLFFASNLLFSTVVAYYVLKITDMQRQILEQMRVITRLAYLEGRSLMRPSEFLKQRFNFDEPLNPYDVLTGVVGWCVVRSLVLYASTCSNHASRGSTMSIYLTLVFCGFLVTIGDIVYVLVVGYSHSGANYSLGHTYAFVLCTLWGFMLQRYLYICVGTLKEHTTHLYLLDVACLYHRLRHRPNDESSDAIATCHQMIKAHDELPSIFSVRISPLMLVVMVFIHLLALVAISMNLCIAINYPKPHHL</sequence>
<dbReference type="SUPFAM" id="SSF82185">
    <property type="entry name" value="Histone H3 K4-specific methyltransferase SET7/9 N-terminal domain"/>
    <property type="match status" value="1"/>
</dbReference>
<evidence type="ECO:0000313" key="3">
    <source>
        <dbReference type="EMBL" id="RNF14703.1"/>
    </source>
</evidence>
<dbReference type="AlphaFoldDB" id="A0A422PAH4"/>
<feature type="region of interest" description="Disordered" evidence="1">
    <location>
        <begin position="1"/>
        <end position="30"/>
    </location>
</feature>
<keyword evidence="2" id="KW-1133">Transmembrane helix</keyword>
<feature type="compositionally biased region" description="Polar residues" evidence="1">
    <location>
        <begin position="1"/>
        <end position="18"/>
    </location>
</feature>
<feature type="transmembrane region" description="Helical" evidence="2">
    <location>
        <begin position="695"/>
        <end position="721"/>
    </location>
</feature>
<comment type="caution">
    <text evidence="3">The sequence shown here is derived from an EMBL/GenBank/DDBJ whole genome shotgun (WGS) entry which is preliminary data.</text>
</comment>